<dbReference type="AlphaFoldDB" id="A0AAD5VU72"/>
<evidence type="ECO:0000313" key="8">
    <source>
        <dbReference type="EMBL" id="KAJ3566999.1"/>
    </source>
</evidence>
<dbReference type="GO" id="GO:0005634">
    <property type="term" value="C:nucleus"/>
    <property type="evidence" value="ECO:0007669"/>
    <property type="project" value="UniProtKB-SubCell"/>
</dbReference>
<evidence type="ECO:0000256" key="6">
    <source>
        <dbReference type="SAM" id="MobiDB-lite"/>
    </source>
</evidence>
<proteinExistence type="predicted"/>
<dbReference type="InterPro" id="IPR052035">
    <property type="entry name" value="ZnF_BED_domain_contain"/>
</dbReference>
<dbReference type="Pfam" id="PF05699">
    <property type="entry name" value="Dimer_Tnp_hAT"/>
    <property type="match status" value="1"/>
</dbReference>
<dbReference type="InterPro" id="IPR012337">
    <property type="entry name" value="RNaseH-like_sf"/>
</dbReference>
<feature type="domain" description="HAT C-terminal dimerisation" evidence="7">
    <location>
        <begin position="701"/>
        <end position="766"/>
    </location>
</feature>
<dbReference type="PANTHER" id="PTHR46481:SF10">
    <property type="entry name" value="ZINC FINGER BED DOMAIN-CONTAINING PROTEIN 39"/>
    <property type="match status" value="1"/>
</dbReference>
<dbReference type="EMBL" id="JANIEX010000444">
    <property type="protein sequence ID" value="KAJ3566999.1"/>
    <property type="molecule type" value="Genomic_DNA"/>
</dbReference>
<feature type="compositionally biased region" description="Polar residues" evidence="6">
    <location>
        <begin position="1"/>
        <end position="10"/>
    </location>
</feature>
<accession>A0AAD5VU72</accession>
<dbReference type="Proteomes" id="UP001213000">
    <property type="component" value="Unassembled WGS sequence"/>
</dbReference>
<evidence type="ECO:0000313" key="9">
    <source>
        <dbReference type="Proteomes" id="UP001213000"/>
    </source>
</evidence>
<evidence type="ECO:0000256" key="1">
    <source>
        <dbReference type="ARBA" id="ARBA00004123"/>
    </source>
</evidence>
<feature type="region of interest" description="Disordered" evidence="6">
    <location>
        <begin position="811"/>
        <end position="847"/>
    </location>
</feature>
<keyword evidence="2" id="KW-0479">Metal-binding</keyword>
<dbReference type="GO" id="GO:0046983">
    <property type="term" value="F:protein dimerization activity"/>
    <property type="evidence" value="ECO:0007669"/>
    <property type="project" value="InterPro"/>
</dbReference>
<keyword evidence="5" id="KW-0539">Nucleus</keyword>
<organism evidence="8 9">
    <name type="scientific">Leucocoprinus birnbaumii</name>
    <dbReference type="NCBI Taxonomy" id="56174"/>
    <lineage>
        <taxon>Eukaryota</taxon>
        <taxon>Fungi</taxon>
        <taxon>Dikarya</taxon>
        <taxon>Basidiomycota</taxon>
        <taxon>Agaricomycotina</taxon>
        <taxon>Agaricomycetes</taxon>
        <taxon>Agaricomycetidae</taxon>
        <taxon>Agaricales</taxon>
        <taxon>Agaricineae</taxon>
        <taxon>Agaricaceae</taxon>
        <taxon>Leucocoprinus</taxon>
    </lineage>
</organism>
<keyword evidence="9" id="KW-1185">Reference proteome</keyword>
<gene>
    <name evidence="8" type="ORF">NP233_g6642</name>
</gene>
<keyword evidence="4" id="KW-0862">Zinc</keyword>
<comment type="caution">
    <text evidence="8">The sequence shown here is derived from an EMBL/GenBank/DDBJ whole genome shotgun (WGS) entry which is preliminary data.</text>
</comment>
<reference evidence="8" key="1">
    <citation type="submission" date="2022-07" db="EMBL/GenBank/DDBJ databases">
        <title>Genome Sequence of Leucocoprinus birnbaumii.</title>
        <authorList>
            <person name="Buettner E."/>
        </authorList>
    </citation>
    <scope>NUCLEOTIDE SEQUENCE</scope>
    <source>
        <strain evidence="8">VT141</strain>
    </source>
</reference>
<evidence type="ECO:0000256" key="2">
    <source>
        <dbReference type="ARBA" id="ARBA00022723"/>
    </source>
</evidence>
<name>A0AAD5VU72_9AGAR</name>
<dbReference type="SUPFAM" id="SSF53098">
    <property type="entry name" value="Ribonuclease H-like"/>
    <property type="match status" value="1"/>
</dbReference>
<protein>
    <recommendedName>
        <fullName evidence="7">HAT C-terminal dimerisation domain-containing protein</fullName>
    </recommendedName>
</protein>
<feature type="compositionally biased region" description="Acidic residues" evidence="6">
    <location>
        <begin position="836"/>
        <end position="847"/>
    </location>
</feature>
<keyword evidence="3" id="KW-0863">Zinc-finger</keyword>
<feature type="compositionally biased region" description="Polar residues" evidence="6">
    <location>
        <begin position="66"/>
        <end position="75"/>
    </location>
</feature>
<dbReference type="PANTHER" id="PTHR46481">
    <property type="entry name" value="ZINC FINGER BED DOMAIN-CONTAINING PROTEIN 4"/>
    <property type="match status" value="1"/>
</dbReference>
<feature type="region of interest" description="Disordered" evidence="6">
    <location>
        <begin position="1"/>
        <end position="97"/>
    </location>
</feature>
<evidence type="ECO:0000256" key="3">
    <source>
        <dbReference type="ARBA" id="ARBA00022771"/>
    </source>
</evidence>
<evidence type="ECO:0000259" key="7">
    <source>
        <dbReference type="Pfam" id="PF05699"/>
    </source>
</evidence>
<sequence length="847" mass="95912">MPPKKSNTTAPRHKTRSNKFKQNADGTMTGVFDSQVAQEPSGSPSPSKQKKKKKTVRIVELPQIDATHQPSLEATSSPPPLALHSPSSELPPQPIKDTENNIFLSPTSAASTFIPSPSAPTYFTSVLDLSQNLEPSRDESGVEVQLATPKGSAKKKKKTRKARDIWEFIRVAEQTGQRFCKFCDADGEKKAFSSQTGTGSIRKHLFTFHFEDWVHACDEQEIAITAQDAELQRLLQDFWKEAGKGKSAPIFDGGKDSHLCLKYSHDAFVDAIVEWIVSDDQSLNMIENVKLRNIFLMLKKDLRNSDIPHRNHIRDHAICIWEDYLDKLKGDIKKGQVGKSSFTSDLWTDPIGYPFMAITMHWIEAIAIKTDANGTPLLYELKMQADLVGFFRVPQRHTGRHLASVFNHVLNRIEVKKYGWVTLDNASNNNTMMRHLASLLASRGITDFSKDENRISFEMRLIRASSIQRDTFAEIQDQLDLPRRELLRDVCTRWSSTQLMIKRALENQKAIDEFFNQEPDLHKYALTDYDWHILQDYQTILAVPHAFQEKLSGEKTPTLGNVIPTFQIFIKKWELYKESMPNYSEVIEAGLSKLIDYYDKMIGIDAYTLAILVIHPGRKLHWFNTHAPDDASDARDTFICHLQRYHVEAGIQTPARPTHLAQENWADLLLDDLPPSSATSGARAGGLADKVEAYFLDNQYNSDPVRFWQDNQHRFPTIFCLALDILPIQASAVPCKRVFSSAKETMTPRRNRIKSDLMEALQMLKFSLRYGRTSLSFTEGLSKQTELASLEDRGTYDTKCPEDFSLFNSHLRSKSGASTTGRPSRLGPTRGAQVDESNDGDEPDTDN</sequence>
<feature type="compositionally biased region" description="Polar residues" evidence="6">
    <location>
        <begin position="811"/>
        <end position="822"/>
    </location>
</feature>
<evidence type="ECO:0000256" key="5">
    <source>
        <dbReference type="ARBA" id="ARBA00023242"/>
    </source>
</evidence>
<evidence type="ECO:0000256" key="4">
    <source>
        <dbReference type="ARBA" id="ARBA00022833"/>
    </source>
</evidence>
<dbReference type="InterPro" id="IPR008906">
    <property type="entry name" value="HATC_C_dom"/>
</dbReference>
<dbReference type="GO" id="GO:0008270">
    <property type="term" value="F:zinc ion binding"/>
    <property type="evidence" value="ECO:0007669"/>
    <property type="project" value="UniProtKB-KW"/>
</dbReference>
<comment type="subcellular location">
    <subcellularLocation>
        <location evidence="1">Nucleus</location>
    </subcellularLocation>
</comment>